<keyword evidence="2" id="KW-1185">Reference proteome</keyword>
<dbReference type="Proteomes" id="UP000826725">
    <property type="component" value="Chromosome"/>
</dbReference>
<dbReference type="InterPro" id="IPR008878">
    <property type="entry name" value="Transposase_IS66_Orf2"/>
</dbReference>
<gene>
    <name evidence="1" type="ORF">DGMP_38500</name>
</gene>
<dbReference type="AlphaFoldDB" id="A0A8D5JNY3"/>
<reference evidence="1" key="1">
    <citation type="submission" date="2020-09" db="EMBL/GenBank/DDBJ databases">
        <title>Desulfogranum mesoprofundum gen. nov., sp. nov., a novel mesophilic, sulfate-reducing chemolithoautotroph isolated from a deep-sea hydrothermal vent chimney in the Suiyo Seamount.</title>
        <authorList>
            <person name="Hashimoto Y."/>
            <person name="Nakagawa S."/>
        </authorList>
    </citation>
    <scope>NUCLEOTIDE SEQUENCE</scope>
    <source>
        <strain evidence="1">KT2</strain>
    </source>
</reference>
<protein>
    <submittedName>
        <fullName evidence="1">Transposase</fullName>
    </submittedName>
</protein>
<sequence>MRDWHTGGGVYIALGATDMRKSVNGLSLLVEEHFELDLFSGSLFAFCNRKRNIVKILYWSGNGFCIWMKKLEEEMFRWPESEQEVLEISPKALGWLLDGLDLDHAHRRLNYNEPKHD</sequence>
<name>A0A8D5JNY3_9BACT</name>
<dbReference type="KEGG" id="dbk:DGMP_38500"/>
<organism evidence="1 2">
    <name type="scientific">Desulfomarina profundi</name>
    <dbReference type="NCBI Taxonomy" id="2772557"/>
    <lineage>
        <taxon>Bacteria</taxon>
        <taxon>Pseudomonadati</taxon>
        <taxon>Thermodesulfobacteriota</taxon>
        <taxon>Desulfobulbia</taxon>
        <taxon>Desulfobulbales</taxon>
        <taxon>Desulfobulbaceae</taxon>
        <taxon>Desulfomarina</taxon>
    </lineage>
</organism>
<dbReference type="PANTHER" id="PTHR36455:SF1">
    <property type="entry name" value="BLR8292 PROTEIN"/>
    <property type="match status" value="1"/>
</dbReference>
<evidence type="ECO:0000313" key="1">
    <source>
        <dbReference type="EMBL" id="BCL63157.1"/>
    </source>
</evidence>
<accession>A0A8D5JNY3</accession>
<evidence type="ECO:0000313" key="2">
    <source>
        <dbReference type="Proteomes" id="UP000826725"/>
    </source>
</evidence>
<dbReference type="NCBIfam" id="NF033819">
    <property type="entry name" value="IS66_TnpB"/>
    <property type="match status" value="1"/>
</dbReference>
<dbReference type="EMBL" id="AP024086">
    <property type="protein sequence ID" value="BCL63157.1"/>
    <property type="molecule type" value="Genomic_DNA"/>
</dbReference>
<proteinExistence type="predicted"/>
<dbReference type="PANTHER" id="PTHR36455">
    <property type="match status" value="1"/>
</dbReference>
<dbReference type="Pfam" id="PF05717">
    <property type="entry name" value="TnpB_IS66"/>
    <property type="match status" value="1"/>
</dbReference>
<dbReference type="RefSeq" id="WP_228855440.1">
    <property type="nucleotide sequence ID" value="NZ_AP024086.1"/>
</dbReference>